<keyword evidence="4" id="KW-0479">Metal-binding</keyword>
<dbReference type="GO" id="GO:0016114">
    <property type="term" value="P:terpenoid biosynthetic process"/>
    <property type="evidence" value="ECO:0007669"/>
    <property type="project" value="UniProtKB-ARBA"/>
</dbReference>
<evidence type="ECO:0000256" key="6">
    <source>
        <dbReference type="ARBA" id="ARBA00023229"/>
    </source>
</evidence>
<dbReference type="Gene3D" id="1.10.600.10">
    <property type="entry name" value="Farnesyl Diphosphate Synthase"/>
    <property type="match status" value="1"/>
</dbReference>
<dbReference type="PROSITE" id="PS00723">
    <property type="entry name" value="POLYPRENYL_SYNTHASE_1"/>
    <property type="match status" value="1"/>
</dbReference>
<dbReference type="CDD" id="cd00685">
    <property type="entry name" value="Trans_IPPS_HT"/>
    <property type="match status" value="1"/>
</dbReference>
<keyword evidence="3 7" id="KW-0808">Transferase</keyword>
<dbReference type="Proteomes" id="UP000563601">
    <property type="component" value="Unassembled WGS sequence"/>
</dbReference>
<organism evidence="8 9">
    <name type="scientific">Microbulbifer hydrolyticus</name>
    <dbReference type="NCBI Taxonomy" id="48074"/>
    <lineage>
        <taxon>Bacteria</taxon>
        <taxon>Pseudomonadati</taxon>
        <taxon>Pseudomonadota</taxon>
        <taxon>Gammaproteobacteria</taxon>
        <taxon>Cellvibrionales</taxon>
        <taxon>Microbulbiferaceae</taxon>
        <taxon>Microbulbifer</taxon>
    </lineage>
</organism>
<dbReference type="AlphaFoldDB" id="A0AA89PB52"/>
<evidence type="ECO:0000256" key="3">
    <source>
        <dbReference type="ARBA" id="ARBA00022679"/>
    </source>
</evidence>
<dbReference type="InterPro" id="IPR053378">
    <property type="entry name" value="Prenyl_diphosphate_synthase"/>
</dbReference>
<name>A0AA89PB52_9GAMM</name>
<evidence type="ECO:0000256" key="2">
    <source>
        <dbReference type="ARBA" id="ARBA00006706"/>
    </source>
</evidence>
<dbReference type="GO" id="GO:0008654">
    <property type="term" value="P:phospholipid biosynthetic process"/>
    <property type="evidence" value="ECO:0007669"/>
    <property type="project" value="UniProtKB-ARBA"/>
</dbReference>
<dbReference type="InterPro" id="IPR000092">
    <property type="entry name" value="Polyprenyl_synt"/>
</dbReference>
<evidence type="ECO:0000256" key="5">
    <source>
        <dbReference type="ARBA" id="ARBA00022842"/>
    </source>
</evidence>
<dbReference type="PANTHER" id="PTHR43281:SF1">
    <property type="entry name" value="FARNESYL DIPHOSPHATE SYNTHASE"/>
    <property type="match status" value="1"/>
</dbReference>
<evidence type="ECO:0000256" key="4">
    <source>
        <dbReference type="ARBA" id="ARBA00022723"/>
    </source>
</evidence>
<reference evidence="8 9" key="1">
    <citation type="submission" date="2020-08" db="EMBL/GenBank/DDBJ databases">
        <title>Genomic Encyclopedia of Type Strains, Phase IV (KMG-IV): sequencing the most valuable type-strain genomes for metagenomic binning, comparative biology and taxonomic classification.</title>
        <authorList>
            <person name="Goeker M."/>
        </authorList>
    </citation>
    <scope>NUCLEOTIDE SEQUENCE [LARGE SCALE GENOMIC DNA]</scope>
    <source>
        <strain evidence="8 9">DSM 11525</strain>
    </source>
</reference>
<dbReference type="GO" id="GO:0005737">
    <property type="term" value="C:cytoplasm"/>
    <property type="evidence" value="ECO:0007669"/>
    <property type="project" value="UniProtKB-ARBA"/>
</dbReference>
<dbReference type="InterPro" id="IPR008949">
    <property type="entry name" value="Isoprenoid_synthase_dom_sf"/>
</dbReference>
<dbReference type="PANTHER" id="PTHR43281">
    <property type="entry name" value="FARNESYL DIPHOSPHATE SYNTHASE"/>
    <property type="match status" value="1"/>
</dbReference>
<evidence type="ECO:0000313" key="8">
    <source>
        <dbReference type="EMBL" id="MBB5211018.1"/>
    </source>
</evidence>
<sequence length="309" mass="32261">MSTTTSAVAMSAGLKVFLQTSAHRVEQTLRAALSDQSAADALFAAMNYAALGPGKRLRPALVYAAARALGGDAAINQSHEAAAALECVHAYSLVHDDLPAMDDDNLRRGRPTCHIQFDEATAILAGDALQCQAFELLADAALPPALKVRVIAELARASGARGMVAGQAIDLAAVDHTLSLEQLKEMHRLKTGALIVASARAGAMIGGADDAQLDAITRYAEAIGLAFQVQDDILDVTADTATLGKTQGADAARNKPTYVSLLGLDGAQAKAKELHEEAGRALAEMAAGADTVDTRVLRQLADYIVERSH</sequence>
<comment type="similarity">
    <text evidence="2 7">Belongs to the FPP/GGPP synthase family.</text>
</comment>
<dbReference type="EMBL" id="JACHHR010000002">
    <property type="protein sequence ID" value="MBB5211018.1"/>
    <property type="molecule type" value="Genomic_DNA"/>
</dbReference>
<dbReference type="SUPFAM" id="SSF48576">
    <property type="entry name" value="Terpenoid synthases"/>
    <property type="match status" value="1"/>
</dbReference>
<dbReference type="InterPro" id="IPR033749">
    <property type="entry name" value="Polyprenyl_synt_CS"/>
</dbReference>
<dbReference type="Pfam" id="PF00348">
    <property type="entry name" value="polyprenyl_synt"/>
    <property type="match status" value="1"/>
</dbReference>
<gene>
    <name evidence="8" type="ORF">HNQ53_001236</name>
</gene>
<dbReference type="FunFam" id="1.10.600.10:FF:000001">
    <property type="entry name" value="Geranylgeranyl diphosphate synthase"/>
    <property type="match status" value="1"/>
</dbReference>
<dbReference type="PROSITE" id="PS00444">
    <property type="entry name" value="POLYPRENYL_SYNTHASE_2"/>
    <property type="match status" value="1"/>
</dbReference>
<dbReference type="GO" id="GO:0046872">
    <property type="term" value="F:metal ion binding"/>
    <property type="evidence" value="ECO:0007669"/>
    <property type="project" value="UniProtKB-KW"/>
</dbReference>
<comment type="caution">
    <text evidence="8">The sequence shown here is derived from an EMBL/GenBank/DDBJ whole genome shotgun (WGS) entry which is preliminary data.</text>
</comment>
<evidence type="ECO:0000256" key="7">
    <source>
        <dbReference type="RuleBase" id="RU004466"/>
    </source>
</evidence>
<dbReference type="GO" id="GO:0004659">
    <property type="term" value="F:prenyltransferase activity"/>
    <property type="evidence" value="ECO:0007669"/>
    <property type="project" value="InterPro"/>
</dbReference>
<accession>A0AA89PB52</accession>
<protein>
    <submittedName>
        <fullName evidence="8">Geranylgeranyl pyrophosphate synthase</fullName>
    </submittedName>
</protein>
<proteinExistence type="inferred from homology"/>
<evidence type="ECO:0000313" key="9">
    <source>
        <dbReference type="Proteomes" id="UP000563601"/>
    </source>
</evidence>
<keyword evidence="5" id="KW-0460">Magnesium</keyword>
<dbReference type="NCBIfam" id="NF045485">
    <property type="entry name" value="FPPsyn"/>
    <property type="match status" value="1"/>
</dbReference>
<dbReference type="SFLD" id="SFLDS00005">
    <property type="entry name" value="Isoprenoid_Synthase_Type_I"/>
    <property type="match status" value="1"/>
</dbReference>
<keyword evidence="6" id="KW-0414">Isoprene biosynthesis</keyword>
<evidence type="ECO:0000256" key="1">
    <source>
        <dbReference type="ARBA" id="ARBA00001946"/>
    </source>
</evidence>
<comment type="cofactor">
    <cofactor evidence="1">
        <name>Mg(2+)</name>
        <dbReference type="ChEBI" id="CHEBI:18420"/>
    </cofactor>
</comment>
<dbReference type="SFLD" id="SFLDG01017">
    <property type="entry name" value="Polyprenyl_Transferase_Like"/>
    <property type="match status" value="1"/>
</dbReference>